<evidence type="ECO:0000313" key="12">
    <source>
        <dbReference type="EMBL" id="AEX89245.1"/>
    </source>
</evidence>
<feature type="transmembrane region" description="Helical" evidence="11">
    <location>
        <begin position="62"/>
        <end position="82"/>
    </location>
</feature>
<proteinExistence type="inferred from homology"/>
<dbReference type="EMBL" id="JN716147">
    <property type="protein sequence ID" value="AEX89245.1"/>
    <property type="molecule type" value="Genomic_DNA"/>
</dbReference>
<feature type="transmembrane region" description="Helical" evidence="11">
    <location>
        <begin position="20"/>
        <end position="41"/>
    </location>
</feature>
<name>H2E4Y3_9ARAC</name>
<keyword evidence="3" id="KW-0813">Transport</keyword>
<evidence type="ECO:0000256" key="4">
    <source>
        <dbReference type="ARBA" id="ARBA00022547"/>
    </source>
</evidence>
<evidence type="ECO:0000256" key="8">
    <source>
        <dbReference type="ARBA" id="ARBA00023065"/>
    </source>
</evidence>
<evidence type="ECO:0000313" key="13">
    <source>
        <dbReference type="EMBL" id="AEX89248.1"/>
    </source>
</evidence>
<sequence>MMLMSLFSVFDPVSYFGVSLNWIILFIIFSFLPMSMFVVSGDYHSVVMKFYMMMCNMFNEIASGKSIGIVWVSVGVFIYIFFLNLFSLFPFIFTGTAHFMVTMGFGCVFWLS</sequence>
<evidence type="ECO:0000256" key="6">
    <source>
        <dbReference type="ARBA" id="ARBA00022781"/>
    </source>
</evidence>
<gene>
    <name evidence="12" type="primary">ATP6</name>
</gene>
<protein>
    <submittedName>
        <fullName evidence="12">ATP synthase F0 subunit 6</fullName>
    </submittedName>
</protein>
<evidence type="ECO:0000256" key="5">
    <source>
        <dbReference type="ARBA" id="ARBA00022692"/>
    </source>
</evidence>
<evidence type="ECO:0000256" key="10">
    <source>
        <dbReference type="ARBA" id="ARBA00023310"/>
    </source>
</evidence>
<keyword evidence="9 11" id="KW-0472">Membrane</keyword>
<organism evidence="12">
    <name type="scientific">Austrarchaea sp. WA</name>
    <dbReference type="NCBI Taxonomy" id="1090240"/>
    <lineage>
        <taxon>Eukaryota</taxon>
        <taxon>Metazoa</taxon>
        <taxon>Ecdysozoa</taxon>
        <taxon>Arthropoda</taxon>
        <taxon>Chelicerata</taxon>
        <taxon>Arachnida</taxon>
        <taxon>Araneae</taxon>
        <taxon>Araneomorphae</taxon>
        <taxon>Entelegynae</taxon>
        <taxon>Palpimanoidea</taxon>
        <taxon>Archaeidae</taxon>
        <taxon>Austrarchaea</taxon>
    </lineage>
</organism>
<dbReference type="GO" id="GO:0045259">
    <property type="term" value="C:proton-transporting ATP synthase complex"/>
    <property type="evidence" value="ECO:0007669"/>
    <property type="project" value="UniProtKB-KW"/>
</dbReference>
<comment type="similarity">
    <text evidence="2">Belongs to the ATPase A chain family.</text>
</comment>
<dbReference type="GO" id="GO:0006754">
    <property type="term" value="P:ATP biosynthetic process"/>
    <property type="evidence" value="ECO:0007669"/>
    <property type="project" value="UniProtKB-KW"/>
</dbReference>
<reference evidence="12" key="1">
    <citation type="journal article" date="2012" name="Mol. Phylogenet. Evol.">
        <title>Phylogeny and historical biogeography of ancient assassin spiders (Araneae: Archaeidae) in the Australian mesic zone: Evidence for Miocene speciation within Tertiary refugia.</title>
        <authorList>
            <person name="Rix M.G."/>
            <person name="Harvey M.S."/>
        </authorList>
    </citation>
    <scope>NUCLEOTIDE SEQUENCE</scope>
    <source>
        <strain evidence="12">KV_38_J</strain>
        <strain evidence="13">KV_39_J</strain>
    </source>
</reference>
<evidence type="ECO:0000256" key="2">
    <source>
        <dbReference type="ARBA" id="ARBA00006810"/>
    </source>
</evidence>
<keyword evidence="4" id="KW-0138">CF(0)</keyword>
<evidence type="ECO:0000256" key="7">
    <source>
        <dbReference type="ARBA" id="ARBA00022989"/>
    </source>
</evidence>
<comment type="subcellular location">
    <subcellularLocation>
        <location evidence="1">Membrane</location>
        <topology evidence="1">Multi-pass membrane protein</topology>
    </subcellularLocation>
</comment>
<keyword evidence="10" id="KW-0066">ATP synthesis</keyword>
<accession>H2E4Y3</accession>
<dbReference type="EMBL" id="JN716148">
    <property type="protein sequence ID" value="AEX89248.1"/>
    <property type="molecule type" value="Genomic_DNA"/>
</dbReference>
<evidence type="ECO:0000256" key="9">
    <source>
        <dbReference type="ARBA" id="ARBA00023136"/>
    </source>
</evidence>
<evidence type="ECO:0000256" key="3">
    <source>
        <dbReference type="ARBA" id="ARBA00022448"/>
    </source>
</evidence>
<keyword evidence="7 11" id="KW-1133">Transmembrane helix</keyword>
<geneLocation type="mitochondrion" evidence="12"/>
<dbReference type="InterPro" id="IPR035908">
    <property type="entry name" value="F0_ATP_A_sf"/>
</dbReference>
<feature type="transmembrane region" description="Helical" evidence="11">
    <location>
        <begin position="88"/>
        <end position="111"/>
    </location>
</feature>
<keyword evidence="6" id="KW-0375">Hydrogen ion transport</keyword>
<evidence type="ECO:0000256" key="1">
    <source>
        <dbReference type="ARBA" id="ARBA00004141"/>
    </source>
</evidence>
<evidence type="ECO:0000256" key="11">
    <source>
        <dbReference type="SAM" id="Phobius"/>
    </source>
</evidence>
<keyword evidence="5 11" id="KW-0812">Transmembrane</keyword>
<dbReference type="GO" id="GO:1902600">
    <property type="term" value="P:proton transmembrane transport"/>
    <property type="evidence" value="ECO:0007669"/>
    <property type="project" value="UniProtKB-KW"/>
</dbReference>
<feature type="non-terminal residue" evidence="12">
    <location>
        <position position="112"/>
    </location>
</feature>
<dbReference type="SUPFAM" id="SSF81336">
    <property type="entry name" value="F1F0 ATP synthase subunit A"/>
    <property type="match status" value="1"/>
</dbReference>
<keyword evidence="8" id="KW-0406">Ion transport</keyword>
<dbReference type="AlphaFoldDB" id="H2E4Y3"/>
<keyword evidence="12" id="KW-0496">Mitochondrion</keyword>